<evidence type="ECO:0000256" key="1">
    <source>
        <dbReference type="ARBA" id="ARBA00022723"/>
    </source>
</evidence>
<sequence length="196" mass="22404">MYDSKDSHVLTSINSSDEKTVVLTFDDGPGKVLPQILDILKEEEVPAMFFWQTRLLYQERPWARLVEEGHKIGTHTINHPDLSTLDFNKQYKQLAESVKKIEGITGQKVTYFRPPFGQYNADTIKAANQLGLTSVMWRIAGIDWELKGNSEQIISNVTENLEDGAIILLHELKQTVEALPEMIRIIKEKGYQFTIL</sequence>
<name>A0A1H9YH18_9BACI</name>
<dbReference type="RefSeq" id="WP_093131001.1">
    <property type="nucleotide sequence ID" value="NZ_FOHJ01000001.1"/>
</dbReference>
<dbReference type="InterPro" id="IPR011330">
    <property type="entry name" value="Glyco_hydro/deAcase_b/a-brl"/>
</dbReference>
<dbReference type="GO" id="GO:0016020">
    <property type="term" value="C:membrane"/>
    <property type="evidence" value="ECO:0007669"/>
    <property type="project" value="TreeGrafter"/>
</dbReference>
<protein>
    <submittedName>
        <fullName evidence="4">Peptidoglycan-N-acetylmuramic acid deacetylase</fullName>
    </submittedName>
</protein>
<dbReference type="GO" id="GO:0046872">
    <property type="term" value="F:metal ion binding"/>
    <property type="evidence" value="ECO:0007669"/>
    <property type="project" value="UniProtKB-KW"/>
</dbReference>
<dbReference type="OrthoDB" id="9812065at2"/>
<reference evidence="5" key="1">
    <citation type="submission" date="2016-10" db="EMBL/GenBank/DDBJ databases">
        <authorList>
            <person name="Varghese N."/>
            <person name="Submissions S."/>
        </authorList>
    </citation>
    <scope>NUCLEOTIDE SEQUENCE [LARGE SCALE GENOMIC DNA]</scope>
    <source>
        <strain evidence="5">CGMCC 1.3566</strain>
    </source>
</reference>
<dbReference type="PROSITE" id="PS51677">
    <property type="entry name" value="NODB"/>
    <property type="match status" value="1"/>
</dbReference>
<gene>
    <name evidence="4" type="ORF">SAMN05421676_101165</name>
</gene>
<dbReference type="InterPro" id="IPR002509">
    <property type="entry name" value="NODB_dom"/>
</dbReference>
<evidence type="ECO:0000313" key="5">
    <source>
        <dbReference type="Proteomes" id="UP000199095"/>
    </source>
</evidence>
<dbReference type="Pfam" id="PF01522">
    <property type="entry name" value="Polysacc_deac_1"/>
    <property type="match status" value="1"/>
</dbReference>
<dbReference type="EMBL" id="FOHJ01000001">
    <property type="protein sequence ID" value="SES68299.1"/>
    <property type="molecule type" value="Genomic_DNA"/>
</dbReference>
<keyword evidence="5" id="KW-1185">Reference proteome</keyword>
<accession>A0A1H9YH18</accession>
<dbReference type="AlphaFoldDB" id="A0A1H9YH18"/>
<dbReference type="Proteomes" id="UP000199095">
    <property type="component" value="Unassembled WGS sequence"/>
</dbReference>
<dbReference type="PANTHER" id="PTHR10587">
    <property type="entry name" value="GLYCOSYL TRANSFERASE-RELATED"/>
    <property type="match status" value="1"/>
</dbReference>
<dbReference type="InterPro" id="IPR050248">
    <property type="entry name" value="Polysacc_deacetylase_ArnD"/>
</dbReference>
<dbReference type="GO" id="GO:0016810">
    <property type="term" value="F:hydrolase activity, acting on carbon-nitrogen (but not peptide) bonds"/>
    <property type="evidence" value="ECO:0007669"/>
    <property type="project" value="InterPro"/>
</dbReference>
<feature type="domain" description="NodB homology" evidence="3">
    <location>
        <begin position="19"/>
        <end position="194"/>
    </location>
</feature>
<evidence type="ECO:0000313" key="4">
    <source>
        <dbReference type="EMBL" id="SES68299.1"/>
    </source>
</evidence>
<dbReference type="GO" id="GO:0005975">
    <property type="term" value="P:carbohydrate metabolic process"/>
    <property type="evidence" value="ECO:0007669"/>
    <property type="project" value="InterPro"/>
</dbReference>
<evidence type="ECO:0000259" key="3">
    <source>
        <dbReference type="PROSITE" id="PS51677"/>
    </source>
</evidence>
<organism evidence="4 5">
    <name type="scientific">Salinibacillus kushneri</name>
    <dbReference type="NCBI Taxonomy" id="237682"/>
    <lineage>
        <taxon>Bacteria</taxon>
        <taxon>Bacillati</taxon>
        <taxon>Bacillota</taxon>
        <taxon>Bacilli</taxon>
        <taxon>Bacillales</taxon>
        <taxon>Bacillaceae</taxon>
        <taxon>Salinibacillus</taxon>
    </lineage>
</organism>
<keyword evidence="1" id="KW-0479">Metal-binding</keyword>
<dbReference type="Gene3D" id="3.20.20.370">
    <property type="entry name" value="Glycoside hydrolase/deacetylase"/>
    <property type="match status" value="1"/>
</dbReference>
<dbReference type="SUPFAM" id="SSF88713">
    <property type="entry name" value="Glycoside hydrolase/deacetylase"/>
    <property type="match status" value="1"/>
</dbReference>
<keyword evidence="2" id="KW-0378">Hydrolase</keyword>
<evidence type="ECO:0000256" key="2">
    <source>
        <dbReference type="ARBA" id="ARBA00022801"/>
    </source>
</evidence>
<dbReference type="PANTHER" id="PTHR10587:SF133">
    <property type="entry name" value="CHITIN DEACETYLASE 1-RELATED"/>
    <property type="match status" value="1"/>
</dbReference>
<dbReference type="CDD" id="cd10917">
    <property type="entry name" value="CE4_NodB_like_6s_7s"/>
    <property type="match status" value="1"/>
</dbReference>
<dbReference type="STRING" id="237682.SAMN05421676_101165"/>
<proteinExistence type="predicted"/>